<reference evidence="2" key="1">
    <citation type="journal article" date="2020" name="Stud. Mycol.">
        <title>101 Dothideomycetes genomes: a test case for predicting lifestyles and emergence of pathogens.</title>
        <authorList>
            <person name="Haridas S."/>
            <person name="Albert R."/>
            <person name="Binder M."/>
            <person name="Bloem J."/>
            <person name="Labutti K."/>
            <person name="Salamov A."/>
            <person name="Andreopoulos B."/>
            <person name="Baker S."/>
            <person name="Barry K."/>
            <person name="Bills G."/>
            <person name="Bluhm B."/>
            <person name="Cannon C."/>
            <person name="Castanera R."/>
            <person name="Culley D."/>
            <person name="Daum C."/>
            <person name="Ezra D."/>
            <person name="Gonzalez J."/>
            <person name="Henrissat B."/>
            <person name="Kuo A."/>
            <person name="Liang C."/>
            <person name="Lipzen A."/>
            <person name="Lutzoni F."/>
            <person name="Magnuson J."/>
            <person name="Mondo S."/>
            <person name="Nolan M."/>
            <person name="Ohm R."/>
            <person name="Pangilinan J."/>
            <person name="Park H.-J."/>
            <person name="Ramirez L."/>
            <person name="Alfaro M."/>
            <person name="Sun H."/>
            <person name="Tritt A."/>
            <person name="Yoshinaga Y."/>
            <person name="Zwiers L.-H."/>
            <person name="Turgeon B."/>
            <person name="Goodwin S."/>
            <person name="Spatafora J."/>
            <person name="Crous P."/>
            <person name="Grigoriev I."/>
        </authorList>
    </citation>
    <scope>NUCLEOTIDE SEQUENCE</scope>
    <source>
        <strain evidence="2">CBS 627.86</strain>
    </source>
</reference>
<dbReference type="EMBL" id="ML977355">
    <property type="protein sequence ID" value="KAF2107338.1"/>
    <property type="molecule type" value="Genomic_DNA"/>
</dbReference>
<gene>
    <name evidence="2" type="ORF">BDV96DRAFT_653929</name>
</gene>
<organism evidence="2 3">
    <name type="scientific">Lophiotrema nucula</name>
    <dbReference type="NCBI Taxonomy" id="690887"/>
    <lineage>
        <taxon>Eukaryota</taxon>
        <taxon>Fungi</taxon>
        <taxon>Dikarya</taxon>
        <taxon>Ascomycota</taxon>
        <taxon>Pezizomycotina</taxon>
        <taxon>Dothideomycetes</taxon>
        <taxon>Pleosporomycetidae</taxon>
        <taxon>Pleosporales</taxon>
        <taxon>Lophiotremataceae</taxon>
        <taxon>Lophiotrema</taxon>
    </lineage>
</organism>
<feature type="compositionally biased region" description="Polar residues" evidence="1">
    <location>
        <begin position="249"/>
        <end position="260"/>
    </location>
</feature>
<protein>
    <submittedName>
        <fullName evidence="2">Uncharacterized protein</fullName>
    </submittedName>
</protein>
<feature type="compositionally biased region" description="Basic and acidic residues" evidence="1">
    <location>
        <begin position="101"/>
        <end position="110"/>
    </location>
</feature>
<keyword evidence="3" id="KW-1185">Reference proteome</keyword>
<evidence type="ECO:0000256" key="1">
    <source>
        <dbReference type="SAM" id="MobiDB-lite"/>
    </source>
</evidence>
<feature type="compositionally biased region" description="Low complexity" evidence="1">
    <location>
        <begin position="237"/>
        <end position="246"/>
    </location>
</feature>
<feature type="compositionally biased region" description="Polar residues" evidence="1">
    <location>
        <begin position="324"/>
        <end position="335"/>
    </location>
</feature>
<feature type="region of interest" description="Disordered" evidence="1">
    <location>
        <begin position="1"/>
        <end position="27"/>
    </location>
</feature>
<feature type="compositionally biased region" description="Polar residues" evidence="1">
    <location>
        <begin position="1"/>
        <end position="11"/>
    </location>
</feature>
<feature type="region of interest" description="Disordered" evidence="1">
    <location>
        <begin position="81"/>
        <end position="154"/>
    </location>
</feature>
<evidence type="ECO:0000313" key="2">
    <source>
        <dbReference type="EMBL" id="KAF2107338.1"/>
    </source>
</evidence>
<dbReference type="Proteomes" id="UP000799770">
    <property type="component" value="Unassembled WGS sequence"/>
</dbReference>
<evidence type="ECO:0000313" key="3">
    <source>
        <dbReference type="Proteomes" id="UP000799770"/>
    </source>
</evidence>
<feature type="region of interest" description="Disordered" evidence="1">
    <location>
        <begin position="195"/>
        <end position="283"/>
    </location>
</feature>
<proteinExistence type="predicted"/>
<name>A0A6A5YMF5_9PLEO</name>
<sequence length="345" mass="37466">MSTKETPSSILSKRKKSSDAYSKRNSKKVKFDEYSVIIHEIPPGMGTWDDGLPGLSEPSIELQTWSARQMKDAEMGKVHRYEAFEGSERDDESSISGLKFPKSERKDTTRPRPPIRSESVKREGSKSSRKLSPPEKQAVKGNEPKIRPWGPEASFSHAVQVTRYVGKMKPTPEASASGLNSLTRGCLNKRRPIPSRLVSLQNGPISYGARGSKLGRSLATQRGVPPSKLQVKVPEGSSSTKSLSPGSRPPQSGCSTATSHDFNEFIPDSRTTTWEKDEAKRGMIGSSIPSIASAVSTSSLARGLARKALEKTRLAKSKGKQASAYLNTPVSTPSNRKLPDVGNSS</sequence>
<dbReference type="AlphaFoldDB" id="A0A6A5YMF5"/>
<feature type="region of interest" description="Disordered" evidence="1">
    <location>
        <begin position="312"/>
        <end position="345"/>
    </location>
</feature>
<accession>A0A6A5YMF5</accession>